<evidence type="ECO:0000313" key="1">
    <source>
        <dbReference type="EMBL" id="KAF1994635.1"/>
    </source>
</evidence>
<proteinExistence type="predicted"/>
<dbReference type="AlphaFoldDB" id="A0A6A5W674"/>
<name>A0A6A5W674_9PLEO</name>
<organism evidence="1 2">
    <name type="scientific">Amniculicola lignicola CBS 123094</name>
    <dbReference type="NCBI Taxonomy" id="1392246"/>
    <lineage>
        <taxon>Eukaryota</taxon>
        <taxon>Fungi</taxon>
        <taxon>Dikarya</taxon>
        <taxon>Ascomycota</taxon>
        <taxon>Pezizomycotina</taxon>
        <taxon>Dothideomycetes</taxon>
        <taxon>Pleosporomycetidae</taxon>
        <taxon>Pleosporales</taxon>
        <taxon>Amniculicolaceae</taxon>
        <taxon>Amniculicola</taxon>
    </lineage>
</organism>
<reference evidence="1" key="1">
    <citation type="journal article" date="2020" name="Stud. Mycol.">
        <title>101 Dothideomycetes genomes: a test case for predicting lifestyles and emergence of pathogens.</title>
        <authorList>
            <person name="Haridas S."/>
            <person name="Albert R."/>
            <person name="Binder M."/>
            <person name="Bloem J."/>
            <person name="Labutti K."/>
            <person name="Salamov A."/>
            <person name="Andreopoulos B."/>
            <person name="Baker S."/>
            <person name="Barry K."/>
            <person name="Bills G."/>
            <person name="Bluhm B."/>
            <person name="Cannon C."/>
            <person name="Castanera R."/>
            <person name="Culley D."/>
            <person name="Daum C."/>
            <person name="Ezra D."/>
            <person name="Gonzalez J."/>
            <person name="Henrissat B."/>
            <person name="Kuo A."/>
            <person name="Liang C."/>
            <person name="Lipzen A."/>
            <person name="Lutzoni F."/>
            <person name="Magnuson J."/>
            <person name="Mondo S."/>
            <person name="Nolan M."/>
            <person name="Ohm R."/>
            <person name="Pangilinan J."/>
            <person name="Park H.-J."/>
            <person name="Ramirez L."/>
            <person name="Alfaro M."/>
            <person name="Sun H."/>
            <person name="Tritt A."/>
            <person name="Yoshinaga Y."/>
            <person name="Zwiers L.-H."/>
            <person name="Turgeon B."/>
            <person name="Goodwin S."/>
            <person name="Spatafora J."/>
            <person name="Crous P."/>
            <person name="Grigoriev I."/>
        </authorList>
    </citation>
    <scope>NUCLEOTIDE SEQUENCE</scope>
    <source>
        <strain evidence="1">CBS 123094</strain>
    </source>
</reference>
<gene>
    <name evidence="1" type="ORF">P154DRAFT_581586</name>
</gene>
<dbReference type="OrthoDB" id="3799631at2759"/>
<protein>
    <recommendedName>
        <fullName evidence="3">F-box domain-containing protein</fullName>
    </recommendedName>
</protein>
<evidence type="ECO:0000313" key="2">
    <source>
        <dbReference type="Proteomes" id="UP000799779"/>
    </source>
</evidence>
<evidence type="ECO:0008006" key="3">
    <source>
        <dbReference type="Google" id="ProtNLM"/>
    </source>
</evidence>
<sequence length="252" mass="29470">MDLGILCKSIDVEKLQALSPGDLALFKEMTGLFFDNSDFRAHIRRNLDPPFNFMGLPPEIRLVIAEYALALDDEFEWHWEGYTPRKLINRILFNGTVCNRIRNPLSLVSRQLNVEFKNLHFRANQVCFGPRWNLGTPGFLHGIPLFLATSPDDVLKSVRAIALKEWDCQNLQFKAFPFPRFTTSHHDRRRITAYMRFGYMVQDFVRDWFANENRQWRIFPSPDCKFGGLNMLKENLSEQDFEVGSKWLAYGI</sequence>
<dbReference type="EMBL" id="ML977654">
    <property type="protein sequence ID" value="KAF1994635.1"/>
    <property type="molecule type" value="Genomic_DNA"/>
</dbReference>
<dbReference type="Proteomes" id="UP000799779">
    <property type="component" value="Unassembled WGS sequence"/>
</dbReference>
<keyword evidence="2" id="KW-1185">Reference proteome</keyword>
<accession>A0A6A5W674</accession>